<dbReference type="AlphaFoldDB" id="A0A2I0ACZ8"/>
<evidence type="ECO:0000313" key="2">
    <source>
        <dbReference type="Proteomes" id="UP000236161"/>
    </source>
</evidence>
<reference evidence="1 2" key="1">
    <citation type="journal article" date="2017" name="Nature">
        <title>The Apostasia genome and the evolution of orchids.</title>
        <authorList>
            <person name="Zhang G.Q."/>
            <person name="Liu K.W."/>
            <person name="Li Z."/>
            <person name="Lohaus R."/>
            <person name="Hsiao Y.Y."/>
            <person name="Niu S.C."/>
            <person name="Wang J.Y."/>
            <person name="Lin Y.C."/>
            <person name="Xu Q."/>
            <person name="Chen L.J."/>
            <person name="Yoshida K."/>
            <person name="Fujiwara S."/>
            <person name="Wang Z.W."/>
            <person name="Zhang Y.Q."/>
            <person name="Mitsuda N."/>
            <person name="Wang M."/>
            <person name="Liu G.H."/>
            <person name="Pecoraro L."/>
            <person name="Huang H.X."/>
            <person name="Xiao X.J."/>
            <person name="Lin M."/>
            <person name="Wu X.Y."/>
            <person name="Wu W.L."/>
            <person name="Chen Y.Y."/>
            <person name="Chang S.B."/>
            <person name="Sakamoto S."/>
            <person name="Ohme-Takagi M."/>
            <person name="Yagi M."/>
            <person name="Zeng S.J."/>
            <person name="Shen C.Y."/>
            <person name="Yeh C.M."/>
            <person name="Luo Y.B."/>
            <person name="Tsai W.C."/>
            <person name="Van de Peer Y."/>
            <person name="Liu Z.J."/>
        </authorList>
    </citation>
    <scope>NUCLEOTIDE SEQUENCE [LARGE SCALE GENOMIC DNA]</scope>
    <source>
        <strain evidence="2">cv. Shenzhen</strain>
        <tissue evidence="1">Stem</tissue>
    </source>
</reference>
<organism evidence="1 2">
    <name type="scientific">Apostasia shenzhenica</name>
    <dbReference type="NCBI Taxonomy" id="1088818"/>
    <lineage>
        <taxon>Eukaryota</taxon>
        <taxon>Viridiplantae</taxon>
        <taxon>Streptophyta</taxon>
        <taxon>Embryophyta</taxon>
        <taxon>Tracheophyta</taxon>
        <taxon>Spermatophyta</taxon>
        <taxon>Magnoliopsida</taxon>
        <taxon>Liliopsida</taxon>
        <taxon>Asparagales</taxon>
        <taxon>Orchidaceae</taxon>
        <taxon>Apostasioideae</taxon>
        <taxon>Apostasia</taxon>
    </lineage>
</organism>
<sequence length="242" mass="27005">MHANCREPATPISMQVDLSISDPPRSSLLAATGWGPRPHSLDHPLILMPLLKFRTFHSIHCLLSTERGMQWGFYAGKYLLCHPSLLQAPIIITTIIIISLFQSIQYPSVALGAMNPCIYGMQQSIWLNEIRSVGSIQVGTRHYGCVRNSLKLCDASDFRQRGIAVIVSEVQMLKNWARVGKAKARELSQLKKLNLESDFEDFRSVENLEISPSSTAPRALLPSTSLVASTDDSRSSIQIRFR</sequence>
<gene>
    <name evidence="1" type="ORF">AXF42_Ash012362</name>
</gene>
<name>A0A2I0ACZ8_9ASPA</name>
<dbReference type="Proteomes" id="UP000236161">
    <property type="component" value="Unassembled WGS sequence"/>
</dbReference>
<evidence type="ECO:0000313" key="1">
    <source>
        <dbReference type="EMBL" id="PKA53420.1"/>
    </source>
</evidence>
<accession>A0A2I0ACZ8</accession>
<keyword evidence="2" id="KW-1185">Reference proteome</keyword>
<proteinExistence type="predicted"/>
<protein>
    <submittedName>
        <fullName evidence="1">Uncharacterized protein</fullName>
    </submittedName>
</protein>
<dbReference type="EMBL" id="KZ451998">
    <property type="protein sequence ID" value="PKA53420.1"/>
    <property type="molecule type" value="Genomic_DNA"/>
</dbReference>